<proteinExistence type="predicted"/>
<evidence type="ECO:0000313" key="1">
    <source>
        <dbReference type="EnsemblPlants" id="AVESA.00010b.r2.1AG0040810.1.CDS.1"/>
    </source>
</evidence>
<evidence type="ECO:0000313" key="2">
    <source>
        <dbReference type="Proteomes" id="UP001732700"/>
    </source>
</evidence>
<sequence>MIAGLNKRATVHFLAFGFSRPRKFRLGLHSAASHCTHYTPPHPLIVVGASLMEQNSDPTVVLHACLGVGHLIPMVELAKLFVRRGISVVIAVPTPPASAADFFSASSSAVTSIVAANPSIAFHNLPPPDYPSPDPDPFLQMLDLLRLTVPSLLAFLRSLPSVAALVLDLFCIDALDAAAESGVPAYIYYTSSAGDLAAFLHLPHHFATTEGDIKDMGKALLRFPGVPPIPASDMPHTVLDRANRTCNTRIAHYGRIPEARGVLVNTYEWLEARAVSALREGVCVPDRPTPPVHCIGPLIVKGAAAEGERHSCLSWLDAQPERSVVFICFGSLGAVSAAQLKAIAHGLEKSGHRFLWVVRSPPIDPAKFFLPRPEPDLHALLPEGFTERTRGRGIVLKMWAPQVEVLRHAATGAFMTHCGWNSVLEAASAGVPMLCWPQYAEQRLNKVFVVDEMKAGVVVEGYDEELVTAEEVEKKVRLVLESEEGEKLRERLALAKLKAAEALADSGPSQAAFDEFLKDLKLSK</sequence>
<reference evidence="1" key="2">
    <citation type="submission" date="2025-09" db="UniProtKB">
        <authorList>
            <consortium name="EnsemblPlants"/>
        </authorList>
    </citation>
    <scope>IDENTIFICATION</scope>
</reference>
<organism evidence="1 2">
    <name type="scientific">Avena sativa</name>
    <name type="common">Oat</name>
    <dbReference type="NCBI Taxonomy" id="4498"/>
    <lineage>
        <taxon>Eukaryota</taxon>
        <taxon>Viridiplantae</taxon>
        <taxon>Streptophyta</taxon>
        <taxon>Embryophyta</taxon>
        <taxon>Tracheophyta</taxon>
        <taxon>Spermatophyta</taxon>
        <taxon>Magnoliopsida</taxon>
        <taxon>Liliopsida</taxon>
        <taxon>Poales</taxon>
        <taxon>Poaceae</taxon>
        <taxon>BOP clade</taxon>
        <taxon>Pooideae</taxon>
        <taxon>Poodae</taxon>
        <taxon>Poeae</taxon>
        <taxon>Poeae Chloroplast Group 1 (Aveneae type)</taxon>
        <taxon>Aveninae</taxon>
        <taxon>Avena</taxon>
    </lineage>
</organism>
<name>A0ACD5TEP0_AVESA</name>
<dbReference type="Proteomes" id="UP001732700">
    <property type="component" value="Chromosome 1A"/>
</dbReference>
<keyword evidence="2" id="KW-1185">Reference proteome</keyword>
<dbReference type="EnsemblPlants" id="AVESA.00010b.r2.1AG0040810.1">
    <property type="protein sequence ID" value="AVESA.00010b.r2.1AG0040810.1.CDS.1"/>
    <property type="gene ID" value="AVESA.00010b.r2.1AG0040810"/>
</dbReference>
<reference evidence="1" key="1">
    <citation type="submission" date="2021-05" db="EMBL/GenBank/DDBJ databases">
        <authorList>
            <person name="Scholz U."/>
            <person name="Mascher M."/>
            <person name="Fiebig A."/>
        </authorList>
    </citation>
    <scope>NUCLEOTIDE SEQUENCE [LARGE SCALE GENOMIC DNA]</scope>
</reference>
<protein>
    <submittedName>
        <fullName evidence="1">Uncharacterized protein</fullName>
    </submittedName>
</protein>
<accession>A0ACD5TEP0</accession>